<organism evidence="2 3">
    <name type="scientific">Opisthorchis felineus</name>
    <dbReference type="NCBI Taxonomy" id="147828"/>
    <lineage>
        <taxon>Eukaryota</taxon>
        <taxon>Metazoa</taxon>
        <taxon>Spiralia</taxon>
        <taxon>Lophotrochozoa</taxon>
        <taxon>Platyhelminthes</taxon>
        <taxon>Trematoda</taxon>
        <taxon>Digenea</taxon>
        <taxon>Opisthorchiida</taxon>
        <taxon>Opisthorchiata</taxon>
        <taxon>Opisthorchiidae</taxon>
        <taxon>Opisthorchis</taxon>
    </lineage>
</organism>
<protein>
    <recommendedName>
        <fullName evidence="1">Peptidase A1 domain-containing protein</fullName>
    </recommendedName>
</protein>
<comment type="caution">
    <text evidence="2">The sequence shown here is derived from an EMBL/GenBank/DDBJ whole genome shotgun (WGS) entry which is preliminary data.</text>
</comment>
<evidence type="ECO:0000313" key="3">
    <source>
        <dbReference type="Proteomes" id="UP000308267"/>
    </source>
</evidence>
<dbReference type="PROSITE" id="PS51767">
    <property type="entry name" value="PEPTIDASE_A1"/>
    <property type="match status" value="1"/>
</dbReference>
<name>A0A4S2LZR1_OPIFE</name>
<dbReference type="InterPro" id="IPR021109">
    <property type="entry name" value="Peptidase_aspartic_dom_sf"/>
</dbReference>
<dbReference type="AlphaFoldDB" id="A0A4S2LZR1"/>
<evidence type="ECO:0000313" key="2">
    <source>
        <dbReference type="EMBL" id="TGZ69403.1"/>
    </source>
</evidence>
<dbReference type="Proteomes" id="UP000308267">
    <property type="component" value="Unassembled WGS sequence"/>
</dbReference>
<dbReference type="SUPFAM" id="SSF50630">
    <property type="entry name" value="Acid proteases"/>
    <property type="match status" value="1"/>
</dbReference>
<dbReference type="OrthoDB" id="771136at2759"/>
<dbReference type="InterPro" id="IPR033121">
    <property type="entry name" value="PEPTIDASE_A1"/>
</dbReference>
<dbReference type="Pfam" id="PF00026">
    <property type="entry name" value="Asp"/>
    <property type="match status" value="1"/>
</dbReference>
<dbReference type="Gene3D" id="2.40.70.10">
    <property type="entry name" value="Acid Proteases"/>
    <property type="match status" value="1"/>
</dbReference>
<keyword evidence="3" id="KW-1185">Reference proteome</keyword>
<sequence>MMVSVDVGRATWKIYVLRLSTSERLISSKAFSATLDSSTWLNKASVNRARVINTALGATLSGNLYVVDCNKVEQLPALIIAMQGVELNLTPQQYIQKITKQADRSIANVSGPNAASLIGYGVICMRKM</sequence>
<proteinExistence type="predicted"/>
<dbReference type="EMBL" id="SJOL01006065">
    <property type="protein sequence ID" value="TGZ69403.1"/>
    <property type="molecule type" value="Genomic_DNA"/>
</dbReference>
<reference evidence="2 3" key="1">
    <citation type="journal article" date="2019" name="BMC Genomics">
        <title>New insights from Opisthorchis felineus genome: update on genomics of the epidemiologically important liver flukes.</title>
        <authorList>
            <person name="Ershov N.I."/>
            <person name="Mordvinov V.A."/>
            <person name="Prokhortchouk E.B."/>
            <person name="Pakharukova M.Y."/>
            <person name="Gunbin K.V."/>
            <person name="Ustyantsev K."/>
            <person name="Genaev M.A."/>
            <person name="Blinov A.G."/>
            <person name="Mazur A."/>
            <person name="Boulygina E."/>
            <person name="Tsygankova S."/>
            <person name="Khrameeva E."/>
            <person name="Chekanov N."/>
            <person name="Fan G."/>
            <person name="Xiao A."/>
            <person name="Zhang H."/>
            <person name="Xu X."/>
            <person name="Yang H."/>
            <person name="Solovyev V."/>
            <person name="Lee S.M."/>
            <person name="Liu X."/>
            <person name="Afonnikov D.A."/>
            <person name="Skryabin K.G."/>
        </authorList>
    </citation>
    <scope>NUCLEOTIDE SEQUENCE [LARGE SCALE GENOMIC DNA]</scope>
    <source>
        <strain evidence="2">AK-0245</strain>
        <tissue evidence="2">Whole organism</tissue>
    </source>
</reference>
<accession>A0A4S2LZR1</accession>
<evidence type="ECO:0000259" key="1">
    <source>
        <dbReference type="PROSITE" id="PS51767"/>
    </source>
</evidence>
<feature type="domain" description="Peptidase A1" evidence="1">
    <location>
        <begin position="1"/>
        <end position="128"/>
    </location>
</feature>
<gene>
    <name evidence="2" type="ORF">CRM22_003760</name>
</gene>